<sequence length="632" mass="64969">MNKKCIREPIGRGVAPNYRLALLPAMLMAVVGTAWAVDGGVVAAGAGAIKTRGKTTTISQSSDKMIVNWKNFNIGKDQSVIVNQPGATSAVLNRVTTANPTQIDGTLKANGRVFVVNPAGVVFGKSAKVDVGSLVASTLDMHDQEFMDGGQPYGGNYRSLNLYPGQADGRVTNNGKLVAQGAVILVGPQVTNSGVIVAKDVTLGAANGAAMVMNDSSLRVVLGKQAQNALAANHGSITANGGDVLLSTSATGAVIGTVIQNTGRIEATSASAREGGTIRLSSMDGGKISVGGRVSADNRIEVSSEAQGGIITPAGTFLDPSVARARVYSAPSTHDVTVESGAKLASKGSVNVSSYGGKVDMNGVINAGSDVNIDSTVMKYGDMGPETADGVITTNGRINAQTAQLMSNVININAPIKTVKNVYVESYSGDVNQRANVTSTNGSIYLLAGGNIKQADGVKTSTAHAVTLDTDSNYWSYRLRSNEIRAANIAAETINIRGGDIKLAGNLNADNDISVKSKTYSPSCPSGMSCIAVLTGGHLAQAGNVISRDGNVTLDASSSISRQSKSRTSAGKVVTLDSFAVDTGKIDAGKQINVNAYIARLGGKLTAPEINLPDNTENVKGNVRILPESASL</sequence>
<dbReference type="PANTHER" id="PTHR12338:SF5">
    <property type="entry name" value="ANTIGEN 43-RELATED"/>
    <property type="match status" value="1"/>
</dbReference>
<accession>A0ABD5CJT7</accession>
<proteinExistence type="predicted"/>
<dbReference type="Proteomes" id="UP001245184">
    <property type="component" value="Unassembled WGS sequence"/>
</dbReference>
<dbReference type="SMART" id="SM00912">
    <property type="entry name" value="Haemagg_act"/>
    <property type="match status" value="1"/>
</dbReference>
<name>A0ABD5CJT7_9BURK</name>
<organism evidence="2 3">
    <name type="scientific">Paraburkholderia graminis</name>
    <dbReference type="NCBI Taxonomy" id="60548"/>
    <lineage>
        <taxon>Bacteria</taxon>
        <taxon>Pseudomonadati</taxon>
        <taxon>Pseudomonadota</taxon>
        <taxon>Betaproteobacteria</taxon>
        <taxon>Burkholderiales</taxon>
        <taxon>Burkholderiaceae</taxon>
        <taxon>Paraburkholderia</taxon>
    </lineage>
</organism>
<dbReference type="PANTHER" id="PTHR12338">
    <property type="entry name" value="AUTOTRANSPORTER"/>
    <property type="match status" value="1"/>
</dbReference>
<dbReference type="Pfam" id="PF05860">
    <property type="entry name" value="TPS"/>
    <property type="match status" value="1"/>
</dbReference>
<dbReference type="NCBIfam" id="TIGR01901">
    <property type="entry name" value="adhes_NPXG"/>
    <property type="match status" value="1"/>
</dbReference>
<dbReference type="InterPro" id="IPR012334">
    <property type="entry name" value="Pectin_lyas_fold"/>
</dbReference>
<dbReference type="SUPFAM" id="SSF51126">
    <property type="entry name" value="Pectin lyase-like"/>
    <property type="match status" value="1"/>
</dbReference>
<dbReference type="Gene3D" id="2.160.20.10">
    <property type="entry name" value="Single-stranded right-handed beta-helix, Pectin lyase-like"/>
    <property type="match status" value="1"/>
</dbReference>
<gene>
    <name evidence="2" type="ORF">QF025_004046</name>
</gene>
<feature type="domain" description="Filamentous haemagglutinin FhaB/tRNA nuclease CdiA-like TPS" evidence="1">
    <location>
        <begin position="34"/>
        <end position="145"/>
    </location>
</feature>
<comment type="caution">
    <text evidence="2">The sequence shown here is derived from an EMBL/GenBank/DDBJ whole genome shotgun (WGS) entry which is preliminary data.</text>
</comment>
<evidence type="ECO:0000313" key="3">
    <source>
        <dbReference type="Proteomes" id="UP001245184"/>
    </source>
</evidence>
<dbReference type="InterPro" id="IPR050909">
    <property type="entry name" value="Bact_Autotransporter_VF"/>
</dbReference>
<dbReference type="InterPro" id="IPR011050">
    <property type="entry name" value="Pectin_lyase_fold/virulence"/>
</dbReference>
<dbReference type="EMBL" id="JAVIZN010000002">
    <property type="protein sequence ID" value="MDR6205326.1"/>
    <property type="molecule type" value="Genomic_DNA"/>
</dbReference>
<protein>
    <submittedName>
        <fullName evidence="2">Filamentous hemagglutinin family protein</fullName>
    </submittedName>
</protein>
<dbReference type="InterPro" id="IPR008638">
    <property type="entry name" value="FhaB/CdiA-like_TPS"/>
</dbReference>
<dbReference type="RefSeq" id="WP_029967358.1">
    <property type="nucleotide sequence ID" value="NZ_ATXV01000002.1"/>
</dbReference>
<evidence type="ECO:0000259" key="1">
    <source>
        <dbReference type="SMART" id="SM00912"/>
    </source>
</evidence>
<evidence type="ECO:0000313" key="2">
    <source>
        <dbReference type="EMBL" id="MDR6205326.1"/>
    </source>
</evidence>
<dbReference type="AlphaFoldDB" id="A0ABD5CJT7"/>
<reference evidence="2 3" key="1">
    <citation type="submission" date="2023-08" db="EMBL/GenBank/DDBJ databases">
        <title>Genome sequencing of plant associated microbes to promote plant fitness in Sorghum bicolor and Oryza sativa.</title>
        <authorList>
            <person name="Coleman-Derr D."/>
        </authorList>
    </citation>
    <scope>NUCLEOTIDE SEQUENCE [LARGE SCALE GENOMIC DNA]</scope>
    <source>
        <strain evidence="2 3">SLBN-33</strain>
    </source>
</reference>